<accession>A0A5C1Q263</accession>
<organism evidence="3 4">
    <name type="scientific">Sphaerotilus sulfidivorans</name>
    <dbReference type="NCBI Taxonomy" id="639200"/>
    <lineage>
        <taxon>Bacteria</taxon>
        <taxon>Pseudomonadati</taxon>
        <taxon>Pseudomonadota</taxon>
        <taxon>Betaproteobacteria</taxon>
        <taxon>Burkholderiales</taxon>
        <taxon>Sphaerotilaceae</taxon>
        <taxon>Sphaerotilus</taxon>
    </lineage>
</organism>
<evidence type="ECO:0000313" key="5">
    <source>
        <dbReference type="Proteomes" id="UP001549111"/>
    </source>
</evidence>
<gene>
    <name evidence="2" type="ORF">ABIC99_000414</name>
    <name evidence="3" type="ORF">EWH46_09580</name>
</gene>
<proteinExistence type="predicted"/>
<protein>
    <submittedName>
        <fullName evidence="3">Uncharacterized protein</fullName>
    </submittedName>
</protein>
<dbReference type="Proteomes" id="UP001549111">
    <property type="component" value="Unassembled WGS sequence"/>
</dbReference>
<dbReference type="KEGG" id="snn:EWH46_09580"/>
<dbReference type="EMBL" id="JBEPLS010000001">
    <property type="protein sequence ID" value="MET3602638.1"/>
    <property type="molecule type" value="Genomic_DNA"/>
</dbReference>
<dbReference type="AlphaFoldDB" id="A0A5C1Q263"/>
<keyword evidence="5" id="KW-1185">Reference proteome</keyword>
<evidence type="ECO:0000313" key="3">
    <source>
        <dbReference type="EMBL" id="QEN00999.1"/>
    </source>
</evidence>
<sequence>MFPMLARWLRRAPRPVLSPNLAADIAADLAPDLDLAAVAAMSDRPLPRPSLSPLSPRSTTSPIAPQRPVHPQGIVLSRSMPTSVRHADSRRLWPAQALAAGPDDIPDERLHLQIDPQDPRRVRISGSMREVCAALDALIAVQ</sequence>
<reference evidence="2 5" key="2">
    <citation type="submission" date="2024-06" db="EMBL/GenBank/DDBJ databases">
        <title>Genomic Encyclopedia of Type Strains, Phase IV (KMG-IV): sequencing the most valuable type-strain genomes for metagenomic binning, comparative biology and taxonomic classification.</title>
        <authorList>
            <person name="Goeker M."/>
        </authorList>
    </citation>
    <scope>NUCLEOTIDE SEQUENCE [LARGE SCALE GENOMIC DNA]</scope>
    <source>
        <strain evidence="2 5">D-501</strain>
    </source>
</reference>
<dbReference type="Proteomes" id="UP000323522">
    <property type="component" value="Chromosome"/>
</dbReference>
<evidence type="ECO:0000313" key="2">
    <source>
        <dbReference type="EMBL" id="MET3602638.1"/>
    </source>
</evidence>
<feature type="compositionally biased region" description="Low complexity" evidence="1">
    <location>
        <begin position="49"/>
        <end position="62"/>
    </location>
</feature>
<name>A0A5C1Q263_9BURK</name>
<dbReference type="EMBL" id="CP035708">
    <property type="protein sequence ID" value="QEN00999.1"/>
    <property type="molecule type" value="Genomic_DNA"/>
</dbReference>
<dbReference type="RefSeq" id="WP_180692942.1">
    <property type="nucleotide sequence ID" value="NZ_CP035708.1"/>
</dbReference>
<feature type="region of interest" description="Disordered" evidence="1">
    <location>
        <begin position="44"/>
        <end position="72"/>
    </location>
</feature>
<reference evidence="3 4" key="1">
    <citation type="submission" date="2019-02" db="EMBL/GenBank/DDBJ databases">
        <title>Complete Genome Sequence and Methylome Analysis of Sphaerotilus natans subsp. sulfidivorans D-507.</title>
        <authorList>
            <person name="Fomenkov A."/>
            <person name="Gridneva E."/>
            <person name="Smolyakov D."/>
            <person name="Dubinina G."/>
            <person name="Vincze T."/>
            <person name="Grabovich M."/>
            <person name="Roberts R.J."/>
        </authorList>
    </citation>
    <scope>NUCLEOTIDE SEQUENCE [LARGE SCALE GENOMIC DNA]</scope>
    <source>
        <strain evidence="3 4">D-507</strain>
    </source>
</reference>
<evidence type="ECO:0000256" key="1">
    <source>
        <dbReference type="SAM" id="MobiDB-lite"/>
    </source>
</evidence>
<evidence type="ECO:0000313" key="4">
    <source>
        <dbReference type="Proteomes" id="UP000323522"/>
    </source>
</evidence>